<comment type="cofactor">
    <cofactor evidence="3">
        <name>Zn(2+)</name>
        <dbReference type="ChEBI" id="CHEBI:29105"/>
    </cofactor>
</comment>
<dbReference type="PANTHER" id="PTHR34448:SF3">
    <property type="entry name" value="AMINOPEPTIDASE AMPS"/>
    <property type="match status" value="1"/>
</dbReference>
<proteinExistence type="inferred from homology"/>
<dbReference type="GO" id="GO:0004177">
    <property type="term" value="F:aminopeptidase activity"/>
    <property type="evidence" value="ECO:0007669"/>
    <property type="project" value="UniProtKB-KW"/>
</dbReference>
<dbReference type="InterPro" id="IPR000787">
    <property type="entry name" value="Peptidase_M29"/>
</dbReference>
<evidence type="ECO:0000256" key="1">
    <source>
        <dbReference type="ARBA" id="ARBA00001941"/>
    </source>
</evidence>
<dbReference type="SUPFAM" id="SSF144052">
    <property type="entry name" value="Thermophilic metalloprotease-like"/>
    <property type="match status" value="1"/>
</dbReference>
<dbReference type="PRINTS" id="PR00919">
    <property type="entry name" value="THERMOPTASE"/>
</dbReference>
<comment type="cofactor">
    <cofactor evidence="1">
        <name>Co(2+)</name>
        <dbReference type="ChEBI" id="CHEBI:48828"/>
    </cofactor>
</comment>
<evidence type="ECO:0000313" key="10">
    <source>
        <dbReference type="EMBL" id="MCA9308465.1"/>
    </source>
</evidence>
<reference evidence="10" key="1">
    <citation type="submission" date="2020-04" db="EMBL/GenBank/DDBJ databases">
        <authorList>
            <person name="Zhang T."/>
        </authorList>
    </citation>
    <scope>NUCLEOTIDE SEQUENCE</scope>
    <source>
        <strain evidence="10">HKST-UBA79</strain>
    </source>
</reference>
<dbReference type="AlphaFoldDB" id="A0A955J3J0"/>
<accession>A0A955J3J0</accession>
<reference evidence="10" key="2">
    <citation type="journal article" date="2021" name="Microbiome">
        <title>Successional dynamics and alternative stable states in a saline activated sludge microbial community over 9 years.</title>
        <authorList>
            <person name="Wang Y."/>
            <person name="Ye J."/>
            <person name="Ju F."/>
            <person name="Liu L."/>
            <person name="Boyd J.A."/>
            <person name="Deng Y."/>
            <person name="Parks D.H."/>
            <person name="Jiang X."/>
            <person name="Yin X."/>
            <person name="Woodcroft B.J."/>
            <person name="Tyson G.W."/>
            <person name="Hugenholtz P."/>
            <person name="Polz M.F."/>
            <person name="Zhang T."/>
        </authorList>
    </citation>
    <scope>NUCLEOTIDE SEQUENCE</scope>
    <source>
        <strain evidence="10">HKST-UBA79</strain>
    </source>
</reference>
<comment type="caution">
    <text evidence="10">The sequence shown here is derived from an EMBL/GenBank/DDBJ whole genome shotgun (WGS) entry which is preliminary data.</text>
</comment>
<comment type="similarity">
    <text evidence="4">Belongs to the peptidase M29 family.</text>
</comment>
<dbReference type="Proteomes" id="UP000740557">
    <property type="component" value="Unassembled WGS sequence"/>
</dbReference>
<keyword evidence="8" id="KW-0378">Hydrolase</keyword>
<dbReference type="EMBL" id="JAGQNX010000091">
    <property type="protein sequence ID" value="MCA9308465.1"/>
    <property type="molecule type" value="Genomic_DNA"/>
</dbReference>
<dbReference type="PANTHER" id="PTHR34448">
    <property type="entry name" value="AMINOPEPTIDASE"/>
    <property type="match status" value="1"/>
</dbReference>
<evidence type="ECO:0000256" key="9">
    <source>
        <dbReference type="ARBA" id="ARBA00023049"/>
    </source>
</evidence>
<organism evidence="10 11">
    <name type="scientific">candidate division WWE3 bacterium</name>
    <dbReference type="NCBI Taxonomy" id="2053526"/>
    <lineage>
        <taxon>Bacteria</taxon>
        <taxon>Katanobacteria</taxon>
    </lineage>
</organism>
<dbReference type="GO" id="GO:0046872">
    <property type="term" value="F:metal ion binding"/>
    <property type="evidence" value="ECO:0007669"/>
    <property type="project" value="UniProtKB-KW"/>
</dbReference>
<keyword evidence="7" id="KW-0479">Metal-binding</keyword>
<sequence>MTYTPSKEILQKYANVLVNFALESGTGVKPKQTVFINAPEVAKPLLIELRNAVLRAGAYPIINFQPDLIAKEHFELASDDQLAFYAKSYYQGIVDQTDCMIFILGDVDPHELESITPEKLMLRRKAMLPYFEARKEKEVQGKYTWTLAIYGTQGLADEAKLSLEDYWNQIISACYLNTPDPVARWKEAYKEVDRLKDKLTSMRIKTLHVQAPETDLTVGIGYDRKWLGGSGRNVPSFEVFISPDWRVTNGTVYFSEPLYYMGTMIKDIRLEFKNGEVISSSASVGENYLKEMLELENSKRLGEFSLTDSRLSNITKFMAHTLFDENIGGENGNMHLALGSCFKESYPGNAANVSEDVWAEHGYNIKAGTHTDIITTTNRTVTATLEDGSDVVIYKDGQFTV</sequence>
<gene>
    <name evidence="10" type="ORF">KC980_03055</name>
</gene>
<dbReference type="GO" id="GO:0006508">
    <property type="term" value="P:proteolysis"/>
    <property type="evidence" value="ECO:0007669"/>
    <property type="project" value="UniProtKB-KW"/>
</dbReference>
<evidence type="ECO:0000256" key="5">
    <source>
        <dbReference type="ARBA" id="ARBA00022438"/>
    </source>
</evidence>
<evidence type="ECO:0000256" key="4">
    <source>
        <dbReference type="ARBA" id="ARBA00008236"/>
    </source>
</evidence>
<evidence type="ECO:0000256" key="6">
    <source>
        <dbReference type="ARBA" id="ARBA00022670"/>
    </source>
</evidence>
<evidence type="ECO:0000256" key="7">
    <source>
        <dbReference type="ARBA" id="ARBA00022723"/>
    </source>
</evidence>
<keyword evidence="5 10" id="KW-0031">Aminopeptidase</keyword>
<dbReference type="Gene3D" id="3.40.1830.10">
    <property type="entry name" value="Thermophilic metalloprotease (M29)"/>
    <property type="match status" value="1"/>
</dbReference>
<evidence type="ECO:0000313" key="11">
    <source>
        <dbReference type="Proteomes" id="UP000740557"/>
    </source>
</evidence>
<protein>
    <submittedName>
        <fullName evidence="10">Aminopeptidase</fullName>
    </submittedName>
</protein>
<dbReference type="InterPro" id="IPR035097">
    <property type="entry name" value="M29_N-terminal"/>
</dbReference>
<dbReference type="GO" id="GO:0008237">
    <property type="term" value="F:metallopeptidase activity"/>
    <property type="evidence" value="ECO:0007669"/>
    <property type="project" value="UniProtKB-KW"/>
</dbReference>
<evidence type="ECO:0000256" key="2">
    <source>
        <dbReference type="ARBA" id="ARBA00001946"/>
    </source>
</evidence>
<evidence type="ECO:0000256" key="3">
    <source>
        <dbReference type="ARBA" id="ARBA00001947"/>
    </source>
</evidence>
<keyword evidence="9" id="KW-0482">Metalloprotease</keyword>
<dbReference type="Pfam" id="PF02073">
    <property type="entry name" value="Peptidase_M29"/>
    <property type="match status" value="1"/>
</dbReference>
<dbReference type="InterPro" id="IPR052170">
    <property type="entry name" value="M29_Exopeptidase"/>
</dbReference>
<keyword evidence="6" id="KW-0645">Protease</keyword>
<name>A0A955J3J0_UNCKA</name>
<comment type="cofactor">
    <cofactor evidence="2">
        <name>Mg(2+)</name>
        <dbReference type="ChEBI" id="CHEBI:18420"/>
    </cofactor>
</comment>
<evidence type="ECO:0000256" key="8">
    <source>
        <dbReference type="ARBA" id="ARBA00022801"/>
    </source>
</evidence>